<comment type="caution">
    <text evidence="2">The sequence shown here is derived from an EMBL/GenBank/DDBJ whole genome shotgun (WGS) entry which is preliminary data.</text>
</comment>
<dbReference type="EMBL" id="BJZV01000014">
    <property type="protein sequence ID" value="GEP10953.1"/>
    <property type="molecule type" value="Genomic_DNA"/>
</dbReference>
<sequence>MRHCAAAIIAIAALEGGYANAQTGTAAGWKGAYRYAFDGGSTAGGTPISITYDLVLVPGAARGGCRIVATGFQTDERIVCHTTGDDKKLTVTFHGYDDGRTVNRNGVAVYKPGQALFVLKRGEDDTLVTYWDGLRPDLPADAANPGEYFKPAKR</sequence>
<evidence type="ECO:0000313" key="2">
    <source>
        <dbReference type="EMBL" id="GEP10953.1"/>
    </source>
</evidence>
<evidence type="ECO:0000313" key="3">
    <source>
        <dbReference type="Proteomes" id="UP000321750"/>
    </source>
</evidence>
<proteinExistence type="predicted"/>
<dbReference type="InterPro" id="IPR046033">
    <property type="entry name" value="DUF5991"/>
</dbReference>
<dbReference type="OrthoDB" id="7567271at2"/>
<protein>
    <recommendedName>
        <fullName evidence="4">Lipoprotein</fullName>
    </recommendedName>
</protein>
<keyword evidence="3" id="KW-1185">Reference proteome</keyword>
<accession>A0A512JM72</accession>
<gene>
    <name evidence="2" type="ORF">MGN01_27980</name>
</gene>
<feature type="chain" id="PRO_5021992848" description="Lipoprotein" evidence="1">
    <location>
        <begin position="22"/>
        <end position="154"/>
    </location>
</feature>
<keyword evidence="1" id="KW-0732">Signal</keyword>
<organism evidence="2 3">
    <name type="scientific">Methylobacterium gnaphalii</name>
    <dbReference type="NCBI Taxonomy" id="1010610"/>
    <lineage>
        <taxon>Bacteria</taxon>
        <taxon>Pseudomonadati</taxon>
        <taxon>Pseudomonadota</taxon>
        <taxon>Alphaproteobacteria</taxon>
        <taxon>Hyphomicrobiales</taxon>
        <taxon>Methylobacteriaceae</taxon>
        <taxon>Methylobacterium</taxon>
    </lineage>
</organism>
<name>A0A512JM72_9HYPH</name>
<dbReference type="RefSeq" id="WP_147047257.1">
    <property type="nucleotide sequence ID" value="NZ_BJZV01000014.1"/>
</dbReference>
<evidence type="ECO:0008006" key="4">
    <source>
        <dbReference type="Google" id="ProtNLM"/>
    </source>
</evidence>
<dbReference type="AlphaFoldDB" id="A0A512JM72"/>
<feature type="signal peptide" evidence="1">
    <location>
        <begin position="1"/>
        <end position="21"/>
    </location>
</feature>
<evidence type="ECO:0000256" key="1">
    <source>
        <dbReference type="SAM" id="SignalP"/>
    </source>
</evidence>
<dbReference type="Proteomes" id="UP000321750">
    <property type="component" value="Unassembled WGS sequence"/>
</dbReference>
<reference evidence="2 3" key="1">
    <citation type="submission" date="2019-07" db="EMBL/GenBank/DDBJ databases">
        <title>Whole genome shotgun sequence of Methylobacterium gnaphalii NBRC 107716.</title>
        <authorList>
            <person name="Hosoyama A."/>
            <person name="Uohara A."/>
            <person name="Ohji S."/>
            <person name="Ichikawa N."/>
        </authorList>
    </citation>
    <scope>NUCLEOTIDE SEQUENCE [LARGE SCALE GENOMIC DNA]</scope>
    <source>
        <strain evidence="2 3">NBRC 107716</strain>
    </source>
</reference>
<dbReference type="Pfam" id="PF19453">
    <property type="entry name" value="DUF5991"/>
    <property type="match status" value="1"/>
</dbReference>